<protein>
    <recommendedName>
        <fullName evidence="11 12">3,4-dihydroxy-2-butanone 4-phosphate synthase</fullName>
        <shortName evidence="11 12">DHBP synthase</shortName>
        <ecNumber evidence="11 12">4.1.99.12</ecNumber>
    </recommendedName>
</protein>
<dbReference type="HAMAP" id="MF_00180">
    <property type="entry name" value="RibB"/>
    <property type="match status" value="1"/>
</dbReference>
<dbReference type="FunFam" id="3.90.870.10:FF:000001">
    <property type="entry name" value="Riboflavin biosynthesis protein RibBA"/>
    <property type="match status" value="1"/>
</dbReference>
<keyword evidence="8 11" id="KW-0460">Magnesium</keyword>
<feature type="binding site" evidence="11">
    <location>
        <begin position="147"/>
        <end position="151"/>
    </location>
    <ligand>
        <name>D-ribulose 5-phosphate</name>
        <dbReference type="ChEBI" id="CHEBI:58121"/>
    </ligand>
</feature>
<keyword evidence="13" id="KW-0378">Hydrolase</keyword>
<dbReference type="GO" id="GO:0000287">
    <property type="term" value="F:magnesium ion binding"/>
    <property type="evidence" value="ECO:0007669"/>
    <property type="project" value="UniProtKB-UniRule"/>
</dbReference>
<evidence type="ECO:0000256" key="2">
    <source>
        <dbReference type="ARBA" id="ARBA00001936"/>
    </source>
</evidence>
<dbReference type="SUPFAM" id="SSF55821">
    <property type="entry name" value="YrdC/RibB"/>
    <property type="match status" value="1"/>
</dbReference>
<dbReference type="InterPro" id="IPR000422">
    <property type="entry name" value="DHBP_synthase_RibB"/>
</dbReference>
<evidence type="ECO:0000256" key="5">
    <source>
        <dbReference type="ARBA" id="ARBA00005520"/>
    </source>
</evidence>
<dbReference type="InterPro" id="IPR017945">
    <property type="entry name" value="DHBP_synth_RibB-like_a/b_dom"/>
</dbReference>
<dbReference type="EMBL" id="JACBZR010000001">
    <property type="protein sequence ID" value="NYI78264.1"/>
    <property type="molecule type" value="Genomic_DNA"/>
</dbReference>
<sequence length="240" mass="25422">MRQHVSASSKDLVEAACRELLLGRGVVVFDDEDRENEGDLIFAAEHMTAESMAFVIRHTSGLVCVGMAGSRLDQLGLPAMVEAASDPRGTAFTVSVDLANPASTGISALDRAATARALADSRFGGDLFTRPGHVFPLRARPGGVLQRAGHTEAAVDLCRLADLQPAGVLAEITNDDGTMARMPDLVRFAGDHGLVLLSVADVVRVRMSTLHGEFHAVTNRSGSRLDHDLGANCAPERRAS</sequence>
<dbReference type="GO" id="GO:0030145">
    <property type="term" value="F:manganese ion binding"/>
    <property type="evidence" value="ECO:0007669"/>
    <property type="project" value="UniProtKB-UniRule"/>
</dbReference>
<proteinExistence type="inferred from homology"/>
<dbReference type="GO" id="GO:0009231">
    <property type="term" value="P:riboflavin biosynthetic process"/>
    <property type="evidence" value="ECO:0007669"/>
    <property type="project" value="UniProtKB-UniRule"/>
</dbReference>
<comment type="catalytic activity">
    <reaction evidence="1 11 12">
        <text>D-ribulose 5-phosphate = (2S)-2-hydroxy-3-oxobutyl phosphate + formate + H(+)</text>
        <dbReference type="Rhea" id="RHEA:18457"/>
        <dbReference type="ChEBI" id="CHEBI:15378"/>
        <dbReference type="ChEBI" id="CHEBI:15740"/>
        <dbReference type="ChEBI" id="CHEBI:58121"/>
        <dbReference type="ChEBI" id="CHEBI:58830"/>
        <dbReference type="EC" id="4.1.99.12"/>
    </reaction>
</comment>
<dbReference type="PANTHER" id="PTHR21327:SF18">
    <property type="entry name" value="3,4-DIHYDROXY-2-BUTANONE 4-PHOSPHATE SYNTHASE"/>
    <property type="match status" value="1"/>
</dbReference>
<name>A0A7Z0DN13_9ACTN</name>
<dbReference type="Gene3D" id="3.90.870.10">
    <property type="entry name" value="DHBP synthase"/>
    <property type="match status" value="1"/>
</dbReference>
<comment type="cofactor">
    <cofactor evidence="2">
        <name>Mn(2+)</name>
        <dbReference type="ChEBI" id="CHEBI:29035"/>
    </cofactor>
</comment>
<comment type="similarity">
    <text evidence="11 12">Belongs to the DHBP synthase family.</text>
</comment>
<dbReference type="PANTHER" id="PTHR21327">
    <property type="entry name" value="GTP CYCLOHYDROLASE II-RELATED"/>
    <property type="match status" value="1"/>
</dbReference>
<comment type="subunit">
    <text evidence="11 12">Homodimer.</text>
</comment>
<keyword evidence="14" id="KW-1185">Reference proteome</keyword>
<comment type="caution">
    <text evidence="13">The sequence shown here is derived from an EMBL/GenBank/DDBJ whole genome shotgun (WGS) entry which is preliminary data.</text>
</comment>
<gene>
    <name evidence="11" type="primary">ribB</name>
    <name evidence="13" type="ORF">BJ988_002912</name>
</gene>
<feature type="binding site" evidence="11">
    <location>
        <position position="150"/>
    </location>
    <ligand>
        <name>Mg(2+)</name>
        <dbReference type="ChEBI" id="CHEBI:18420"/>
        <label>2</label>
    </ligand>
</feature>
<feature type="site" description="Essential for catalytic activity" evidence="11">
    <location>
        <position position="133"/>
    </location>
</feature>
<feature type="site" description="Essential for catalytic activity" evidence="11">
    <location>
        <position position="171"/>
    </location>
</feature>
<reference evidence="13 14" key="1">
    <citation type="submission" date="2020-07" db="EMBL/GenBank/DDBJ databases">
        <title>Sequencing the genomes of 1000 actinobacteria strains.</title>
        <authorList>
            <person name="Klenk H.-P."/>
        </authorList>
    </citation>
    <scope>NUCLEOTIDE SEQUENCE [LARGE SCALE GENOMIC DNA]</scope>
    <source>
        <strain evidence="13 14">DSM 26487</strain>
    </source>
</reference>
<evidence type="ECO:0000313" key="13">
    <source>
        <dbReference type="EMBL" id="NYI78264.1"/>
    </source>
</evidence>
<organism evidence="13 14">
    <name type="scientific">Nocardioides panzhihuensis</name>
    <dbReference type="NCBI Taxonomy" id="860243"/>
    <lineage>
        <taxon>Bacteria</taxon>
        <taxon>Bacillati</taxon>
        <taxon>Actinomycetota</taxon>
        <taxon>Actinomycetes</taxon>
        <taxon>Propionibacteriales</taxon>
        <taxon>Nocardioidaceae</taxon>
        <taxon>Nocardioides</taxon>
    </lineage>
</organism>
<evidence type="ECO:0000256" key="3">
    <source>
        <dbReference type="ARBA" id="ARBA00002284"/>
    </source>
</evidence>
<evidence type="ECO:0000256" key="11">
    <source>
        <dbReference type="HAMAP-Rule" id="MF_00180"/>
    </source>
</evidence>
<keyword evidence="6 11" id="KW-0686">Riboflavin biosynthesis</keyword>
<feature type="binding site" evidence="11">
    <location>
        <begin position="34"/>
        <end position="35"/>
    </location>
    <ligand>
        <name>D-ribulose 5-phosphate</name>
        <dbReference type="ChEBI" id="CHEBI:58121"/>
    </ligand>
</feature>
<feature type="binding site" evidence="11">
    <location>
        <position position="35"/>
    </location>
    <ligand>
        <name>Mg(2+)</name>
        <dbReference type="ChEBI" id="CHEBI:18420"/>
        <label>2</label>
    </ligand>
</feature>
<dbReference type="Proteomes" id="UP000564496">
    <property type="component" value="Unassembled WGS sequence"/>
</dbReference>
<feature type="binding site" evidence="11">
    <location>
        <position position="39"/>
    </location>
    <ligand>
        <name>D-ribulose 5-phosphate</name>
        <dbReference type="ChEBI" id="CHEBI:58121"/>
    </ligand>
</feature>
<dbReference type="GO" id="GO:0005829">
    <property type="term" value="C:cytosol"/>
    <property type="evidence" value="ECO:0007669"/>
    <property type="project" value="TreeGrafter"/>
</dbReference>
<evidence type="ECO:0000256" key="6">
    <source>
        <dbReference type="ARBA" id="ARBA00022619"/>
    </source>
</evidence>
<evidence type="ECO:0000256" key="10">
    <source>
        <dbReference type="ARBA" id="ARBA00023239"/>
    </source>
</evidence>
<evidence type="ECO:0000256" key="1">
    <source>
        <dbReference type="ARBA" id="ARBA00000141"/>
    </source>
</evidence>
<comment type="function">
    <text evidence="3 11 12">Catalyzes the conversion of D-ribulose 5-phosphate to formate and 3,4-dihydroxy-2-butanone 4-phosphate.</text>
</comment>
<evidence type="ECO:0000256" key="8">
    <source>
        <dbReference type="ARBA" id="ARBA00022842"/>
    </source>
</evidence>
<evidence type="ECO:0000256" key="4">
    <source>
        <dbReference type="ARBA" id="ARBA00004904"/>
    </source>
</evidence>
<evidence type="ECO:0000256" key="9">
    <source>
        <dbReference type="ARBA" id="ARBA00023211"/>
    </source>
</evidence>
<evidence type="ECO:0000256" key="7">
    <source>
        <dbReference type="ARBA" id="ARBA00022723"/>
    </source>
</evidence>
<dbReference type="Pfam" id="PF00926">
    <property type="entry name" value="DHBP_synthase"/>
    <property type="match status" value="1"/>
</dbReference>
<comment type="pathway">
    <text evidence="4 11 12">Cofactor biosynthesis; riboflavin biosynthesis; 2-hydroxy-3-oxobutyl phosphate from D-ribulose 5-phosphate: step 1/1.</text>
</comment>
<feature type="binding site" evidence="11">
    <location>
        <position position="35"/>
    </location>
    <ligand>
        <name>Mg(2+)</name>
        <dbReference type="ChEBI" id="CHEBI:18420"/>
        <label>1</label>
    </ligand>
</feature>
<evidence type="ECO:0000256" key="12">
    <source>
        <dbReference type="RuleBase" id="RU003843"/>
    </source>
</evidence>
<keyword evidence="7 11" id="KW-0479">Metal-binding</keyword>
<accession>A0A7Z0DN13</accession>
<evidence type="ECO:0000313" key="14">
    <source>
        <dbReference type="Proteomes" id="UP000564496"/>
    </source>
</evidence>
<dbReference type="AlphaFoldDB" id="A0A7Z0DN13"/>
<comment type="cofactor">
    <cofactor evidence="11 12">
        <name>Mg(2+)</name>
        <dbReference type="ChEBI" id="CHEBI:18420"/>
    </cofactor>
    <cofactor evidence="11 12">
        <name>Mn(2+)</name>
        <dbReference type="ChEBI" id="CHEBI:29035"/>
    </cofactor>
    <text evidence="11 12">Binds 2 divalent metal cations per subunit. Magnesium or manganese.</text>
</comment>
<keyword evidence="10 11" id="KW-0456">Lyase</keyword>
<dbReference type="GO" id="GO:0008686">
    <property type="term" value="F:3,4-dihydroxy-2-butanone-4-phosphate synthase activity"/>
    <property type="evidence" value="ECO:0007669"/>
    <property type="project" value="UniProtKB-UniRule"/>
</dbReference>
<comment type="similarity">
    <text evidence="5">In the N-terminal section; belongs to the DHBP synthase family.</text>
</comment>
<dbReference type="RefSeq" id="WP_179658617.1">
    <property type="nucleotide sequence ID" value="NZ_JACBZR010000001.1"/>
</dbReference>
<dbReference type="EC" id="4.1.99.12" evidence="11 12"/>
<dbReference type="UniPathway" id="UPA00275">
    <property type="reaction ID" value="UER00399"/>
</dbReference>
<dbReference type="NCBIfam" id="TIGR00506">
    <property type="entry name" value="ribB"/>
    <property type="match status" value="1"/>
</dbReference>
<dbReference type="GO" id="GO:0003935">
    <property type="term" value="F:GTP cyclohydrolase II activity"/>
    <property type="evidence" value="ECO:0007669"/>
    <property type="project" value="TreeGrafter"/>
</dbReference>
<keyword evidence="9 11" id="KW-0464">Manganese</keyword>